<dbReference type="Proteomes" id="UP000054815">
    <property type="component" value="Unassembled WGS sequence"/>
</dbReference>
<dbReference type="AlphaFoldDB" id="A0A0V0Y102"/>
<evidence type="ECO:0000313" key="1">
    <source>
        <dbReference type="EMBL" id="KRX93749.1"/>
    </source>
</evidence>
<organism evidence="1 2">
    <name type="scientific">Trichinella pseudospiralis</name>
    <name type="common">Parasitic roundworm</name>
    <dbReference type="NCBI Taxonomy" id="6337"/>
    <lineage>
        <taxon>Eukaryota</taxon>
        <taxon>Metazoa</taxon>
        <taxon>Ecdysozoa</taxon>
        <taxon>Nematoda</taxon>
        <taxon>Enoplea</taxon>
        <taxon>Dorylaimia</taxon>
        <taxon>Trichinellida</taxon>
        <taxon>Trichinellidae</taxon>
        <taxon>Trichinella</taxon>
    </lineage>
</organism>
<name>A0A0V0Y102_TRIPS</name>
<reference evidence="1 2" key="1">
    <citation type="submission" date="2015-01" db="EMBL/GenBank/DDBJ databases">
        <title>Evolution of Trichinella species and genotypes.</title>
        <authorList>
            <person name="Korhonen P.K."/>
            <person name="Edoardo P."/>
            <person name="Giuseppe L.R."/>
            <person name="Gasser R.B."/>
        </authorList>
    </citation>
    <scope>NUCLEOTIDE SEQUENCE [LARGE SCALE GENOMIC DNA]</scope>
    <source>
        <strain evidence="1">ISS141</strain>
    </source>
</reference>
<dbReference type="EMBL" id="JYDU01000083">
    <property type="protein sequence ID" value="KRX93749.1"/>
    <property type="molecule type" value="Genomic_DNA"/>
</dbReference>
<protein>
    <submittedName>
        <fullName evidence="1">Uncharacterized protein</fullName>
    </submittedName>
</protein>
<gene>
    <name evidence="1" type="ORF">T4E_8788</name>
</gene>
<sequence length="126" mass="13306">MNAASAGSSRTKVRTDLRKIPPGVLTFAGLASTLPGEEIHDLTKGTTSSWSQQLVPRHRLEVAPATFSTYLGSLGLPRTLVANASKKHQRASAGRTNGGASVADYSSTFHAKHDCSGLEMPLNFGQ</sequence>
<proteinExistence type="predicted"/>
<evidence type="ECO:0000313" key="2">
    <source>
        <dbReference type="Proteomes" id="UP000054815"/>
    </source>
</evidence>
<comment type="caution">
    <text evidence="1">The sequence shown here is derived from an EMBL/GenBank/DDBJ whole genome shotgun (WGS) entry which is preliminary data.</text>
</comment>
<accession>A0A0V0Y102</accession>